<organism evidence="10 11">
    <name type="scientific">Reticulibacter mediterranei</name>
    <dbReference type="NCBI Taxonomy" id="2778369"/>
    <lineage>
        <taxon>Bacteria</taxon>
        <taxon>Bacillati</taxon>
        <taxon>Chloroflexota</taxon>
        <taxon>Ktedonobacteria</taxon>
        <taxon>Ktedonobacterales</taxon>
        <taxon>Reticulibacteraceae</taxon>
        <taxon>Reticulibacter</taxon>
    </lineage>
</organism>
<dbReference type="Proteomes" id="UP000597444">
    <property type="component" value="Unassembled WGS sequence"/>
</dbReference>
<dbReference type="InterPro" id="IPR003661">
    <property type="entry name" value="HisK_dim/P_dom"/>
</dbReference>
<feature type="transmembrane region" description="Helical" evidence="8">
    <location>
        <begin position="18"/>
        <end position="38"/>
    </location>
</feature>
<dbReference type="Pfam" id="PF02518">
    <property type="entry name" value="HATPase_c"/>
    <property type="match status" value="1"/>
</dbReference>
<evidence type="ECO:0000313" key="10">
    <source>
        <dbReference type="EMBL" id="GHO92635.1"/>
    </source>
</evidence>
<feature type="domain" description="Histidine kinase" evidence="9">
    <location>
        <begin position="156"/>
        <end position="378"/>
    </location>
</feature>
<keyword evidence="4" id="KW-0808">Transferase</keyword>
<proteinExistence type="predicted"/>
<evidence type="ECO:0000313" key="11">
    <source>
        <dbReference type="Proteomes" id="UP000597444"/>
    </source>
</evidence>
<evidence type="ECO:0000256" key="2">
    <source>
        <dbReference type="ARBA" id="ARBA00012438"/>
    </source>
</evidence>
<keyword evidence="11" id="KW-1185">Reference proteome</keyword>
<dbReference type="EMBL" id="BNJK01000001">
    <property type="protein sequence ID" value="GHO92635.1"/>
    <property type="molecule type" value="Genomic_DNA"/>
</dbReference>
<dbReference type="EC" id="2.7.13.3" evidence="2"/>
<feature type="transmembrane region" description="Helical" evidence="8">
    <location>
        <begin position="70"/>
        <end position="91"/>
    </location>
</feature>
<dbReference type="GO" id="GO:0000155">
    <property type="term" value="F:phosphorelay sensor kinase activity"/>
    <property type="evidence" value="ECO:0007669"/>
    <property type="project" value="InterPro"/>
</dbReference>
<gene>
    <name evidence="10" type="ORF">KSF_026830</name>
</gene>
<dbReference type="AlphaFoldDB" id="A0A8J3N1X8"/>
<comment type="caution">
    <text evidence="10">The sequence shown here is derived from an EMBL/GenBank/DDBJ whole genome shotgun (WGS) entry which is preliminary data.</text>
</comment>
<keyword evidence="5" id="KW-0418">Kinase</keyword>
<dbReference type="CDD" id="cd00082">
    <property type="entry name" value="HisKA"/>
    <property type="match status" value="1"/>
</dbReference>
<dbReference type="InterPro" id="IPR005467">
    <property type="entry name" value="His_kinase_dom"/>
</dbReference>
<dbReference type="SMART" id="SM00387">
    <property type="entry name" value="HATPase_c"/>
    <property type="match status" value="1"/>
</dbReference>
<protein>
    <recommendedName>
        <fullName evidence="2">histidine kinase</fullName>
        <ecNumber evidence="2">2.7.13.3</ecNumber>
    </recommendedName>
</protein>
<dbReference type="SUPFAM" id="SSF47384">
    <property type="entry name" value="Homodimeric domain of signal transducing histidine kinase"/>
    <property type="match status" value="1"/>
</dbReference>
<accession>A0A8J3N1X8</accession>
<evidence type="ECO:0000259" key="9">
    <source>
        <dbReference type="PROSITE" id="PS50109"/>
    </source>
</evidence>
<dbReference type="SMART" id="SM00388">
    <property type="entry name" value="HisKA"/>
    <property type="match status" value="1"/>
</dbReference>
<name>A0A8J3N1X8_9CHLR</name>
<evidence type="ECO:0000256" key="8">
    <source>
        <dbReference type="SAM" id="Phobius"/>
    </source>
</evidence>
<keyword evidence="3" id="KW-0597">Phosphoprotein</keyword>
<evidence type="ECO:0000256" key="3">
    <source>
        <dbReference type="ARBA" id="ARBA00022553"/>
    </source>
</evidence>
<evidence type="ECO:0000256" key="5">
    <source>
        <dbReference type="ARBA" id="ARBA00022777"/>
    </source>
</evidence>
<dbReference type="Gene3D" id="1.10.287.130">
    <property type="match status" value="1"/>
</dbReference>
<evidence type="ECO:0000256" key="4">
    <source>
        <dbReference type="ARBA" id="ARBA00022679"/>
    </source>
</evidence>
<dbReference type="PRINTS" id="PR00344">
    <property type="entry name" value="BCTRLSENSOR"/>
</dbReference>
<dbReference type="PANTHER" id="PTHR43047:SF72">
    <property type="entry name" value="OSMOSENSING HISTIDINE PROTEIN KINASE SLN1"/>
    <property type="match status" value="1"/>
</dbReference>
<evidence type="ECO:0000256" key="1">
    <source>
        <dbReference type="ARBA" id="ARBA00000085"/>
    </source>
</evidence>
<keyword evidence="6" id="KW-0902">Two-component regulatory system</keyword>
<feature type="coiled-coil region" evidence="7">
    <location>
        <begin position="115"/>
        <end position="152"/>
    </location>
</feature>
<dbReference type="Pfam" id="PF00512">
    <property type="entry name" value="HisKA"/>
    <property type="match status" value="1"/>
</dbReference>
<dbReference type="InterPro" id="IPR003594">
    <property type="entry name" value="HATPase_dom"/>
</dbReference>
<keyword evidence="8" id="KW-0472">Membrane</keyword>
<dbReference type="Gene3D" id="3.30.565.10">
    <property type="entry name" value="Histidine kinase-like ATPase, C-terminal domain"/>
    <property type="match status" value="1"/>
</dbReference>
<dbReference type="PROSITE" id="PS50109">
    <property type="entry name" value="HIS_KIN"/>
    <property type="match status" value="1"/>
</dbReference>
<dbReference type="SUPFAM" id="SSF55874">
    <property type="entry name" value="ATPase domain of HSP90 chaperone/DNA topoisomerase II/histidine kinase"/>
    <property type="match status" value="1"/>
</dbReference>
<feature type="transmembrane region" description="Helical" evidence="8">
    <location>
        <begin position="44"/>
        <end position="61"/>
    </location>
</feature>
<evidence type="ECO:0000256" key="7">
    <source>
        <dbReference type="SAM" id="Coils"/>
    </source>
</evidence>
<keyword evidence="8" id="KW-0812">Transmembrane</keyword>
<evidence type="ECO:0000256" key="6">
    <source>
        <dbReference type="ARBA" id="ARBA00023012"/>
    </source>
</evidence>
<dbReference type="RefSeq" id="WP_220203455.1">
    <property type="nucleotide sequence ID" value="NZ_BNJK01000001.1"/>
</dbReference>
<dbReference type="GO" id="GO:0005886">
    <property type="term" value="C:plasma membrane"/>
    <property type="evidence" value="ECO:0007669"/>
    <property type="project" value="TreeGrafter"/>
</dbReference>
<keyword evidence="8" id="KW-1133">Transmembrane helix</keyword>
<dbReference type="PANTHER" id="PTHR43047">
    <property type="entry name" value="TWO-COMPONENT HISTIDINE PROTEIN KINASE"/>
    <property type="match status" value="1"/>
</dbReference>
<reference evidence="10" key="1">
    <citation type="submission" date="2020-10" db="EMBL/GenBank/DDBJ databases">
        <title>Taxonomic study of unclassified bacteria belonging to the class Ktedonobacteria.</title>
        <authorList>
            <person name="Yabe S."/>
            <person name="Wang C.M."/>
            <person name="Zheng Y."/>
            <person name="Sakai Y."/>
            <person name="Cavaletti L."/>
            <person name="Monciardini P."/>
            <person name="Donadio S."/>
        </authorList>
    </citation>
    <scope>NUCLEOTIDE SEQUENCE</scope>
    <source>
        <strain evidence="10">ID150040</strain>
    </source>
</reference>
<dbReference type="GO" id="GO:0009927">
    <property type="term" value="F:histidine phosphotransfer kinase activity"/>
    <property type="evidence" value="ECO:0007669"/>
    <property type="project" value="TreeGrafter"/>
</dbReference>
<keyword evidence="7" id="KW-0175">Coiled coil</keyword>
<sequence length="394" mass="44195">MCDLITWPWPRQLLSLPFAIRLSLCLFCFPCCMVIYFLPSLPTAGNGVILTLSMGLASWLFTKWGACCNFFGYITLEVLYHLIFLHGAAWTPQQTSSTLLITCVLFLEGSVLVSLRHLHDEEAAARQKAEQGERQMRIANEQQRELNQLKNQFILNVNHELRTPLTAIYGYLELLHYCIQENGSLNRARHGGFIEKALYNCEQLRLLVSNVLDTMAIGNDKGQLTLEPTPLLQTICEALAGFRDVEHTARVHINCSESLNVRANAQCLRHILHNLFSNAFKYTNPDTLIIVGAEPYQGEAVRVWIQDQGPGIPPGEIPLLFGQFVRLQRDLASPIRGTGLGLYISKHLVEVMEGRIWIESTGIPGEGCCCSFTLPHASNVMSLTQQYSESSQMS</sequence>
<dbReference type="InterPro" id="IPR004358">
    <property type="entry name" value="Sig_transdc_His_kin-like_C"/>
</dbReference>
<dbReference type="InterPro" id="IPR036890">
    <property type="entry name" value="HATPase_C_sf"/>
</dbReference>
<dbReference type="InterPro" id="IPR036097">
    <property type="entry name" value="HisK_dim/P_sf"/>
</dbReference>
<comment type="catalytic activity">
    <reaction evidence="1">
        <text>ATP + protein L-histidine = ADP + protein N-phospho-L-histidine.</text>
        <dbReference type="EC" id="2.7.13.3"/>
    </reaction>
</comment>